<dbReference type="InterPro" id="IPR004314">
    <property type="entry name" value="Neprosin"/>
</dbReference>
<sequence>MEKRVSMVLLLMAVFVLSDVADAKAKARGTLSGIDKKLKLLNKPAVKSIKSEDGDIINCVDIHKQPAFDNPALRNHKIQMRPSFDLPTEKLDTRNESSQPVIQQTWQKSGSCPEGTVPIHRIRKQDLLRAASLEHFGTKPANIPSAASNKTDPINIISPPSINNTKLNFLSPINRSSAILITVGYNYFGARGDINIWNPTVDLPDDYTTGQIWLKAGPVGNFESIEAGWMDTKKRNWWLKYGQNYDVVVGYWPKELFGYMSHSAKRVEWGGEVYSTNVKKKPHTKTQMGSGSDALTLETSAAYIKHVRIMDYSRQLKYPDWVLVGSDEENCYNAVNYFHRGHMHEPVFFFGGPGKGPRCLFIDKKLKILNKPAVKPIKSEDGDIIDCVDINKQPASDHPALRNHKIQSAILVTVGYNYIGAQGDINVWNPTVDLPDDYTTGQIWLKAGPGDNFESVEAGWVVNPKLYGDHATRLFAYWTNAYKTTGCFDITCAGFVQTNPKLALGVGLDPLSSSGGPQYYIPIGMYLDPNTGNWWLKVGPKYEVVVGYWPKELFGYLSHSATMVEWGGEVYSTNVKKGPPHTKTQMGSGSIAQTLEGSAASIEHVRIIDYSLQVKYPEWVGTGSDEQYCYSALNYVPGYMVEPVFYFGGPGQGLVLIYQQRNWSQEMSHLQPMILQTWQKSGSCPKGTVPIRRIRRQDSFRATSLEQFGRKPPKTPYASNKADPKSSLFATPFNSTKHQVKSAANDVANTL</sequence>
<evidence type="ECO:0000256" key="2">
    <source>
        <dbReference type="SAM" id="SignalP"/>
    </source>
</evidence>
<evidence type="ECO:0000256" key="1">
    <source>
        <dbReference type="SAM" id="MobiDB-lite"/>
    </source>
</evidence>
<dbReference type="Pfam" id="PF14365">
    <property type="entry name" value="Neprosin_AP"/>
    <property type="match status" value="3"/>
</dbReference>
<dbReference type="EMBL" id="VAHF01000005">
    <property type="protein sequence ID" value="TXG61946.1"/>
    <property type="molecule type" value="Genomic_DNA"/>
</dbReference>
<reference evidence="5" key="1">
    <citation type="journal article" date="2019" name="Gigascience">
        <title>De novo genome assembly of the endangered Acer yangbiense, a plant species with extremely small populations endemic to Yunnan Province, China.</title>
        <authorList>
            <person name="Yang J."/>
            <person name="Wariss H.M."/>
            <person name="Tao L."/>
            <person name="Zhang R."/>
            <person name="Yun Q."/>
            <person name="Hollingsworth P."/>
            <person name="Dao Z."/>
            <person name="Luo G."/>
            <person name="Guo H."/>
            <person name="Ma Y."/>
            <person name="Sun W."/>
        </authorList>
    </citation>
    <scope>NUCLEOTIDE SEQUENCE [LARGE SCALE GENOMIC DNA]</scope>
    <source>
        <strain evidence="5">cv. Malutang</strain>
    </source>
</reference>
<gene>
    <name evidence="4" type="ORF">EZV62_013309</name>
</gene>
<comment type="caution">
    <text evidence="4">The sequence shown here is derived from an EMBL/GenBank/DDBJ whole genome shotgun (WGS) entry which is preliminary data.</text>
</comment>
<accession>A0A5C7HZV8</accession>
<proteinExistence type="predicted"/>
<feature type="domain" description="Neprosin PEP catalytic" evidence="3">
    <location>
        <begin position="121"/>
        <end position="360"/>
    </location>
</feature>
<feature type="signal peptide" evidence="2">
    <location>
        <begin position="1"/>
        <end position="23"/>
    </location>
</feature>
<keyword evidence="5" id="KW-1185">Reference proteome</keyword>
<dbReference type="Proteomes" id="UP000323000">
    <property type="component" value="Chromosome 5"/>
</dbReference>
<dbReference type="Gene3D" id="3.90.1320.10">
    <property type="entry name" value="Outer-capsid protein sigma 3, large lobe"/>
    <property type="match status" value="1"/>
</dbReference>
<dbReference type="PROSITE" id="PS52045">
    <property type="entry name" value="NEPROSIN_PEP_CD"/>
    <property type="match status" value="2"/>
</dbReference>
<feature type="domain" description="Neprosin PEP catalytic" evidence="3">
    <location>
        <begin position="399"/>
        <end position="655"/>
    </location>
</feature>
<protein>
    <recommendedName>
        <fullName evidence="3">Neprosin PEP catalytic domain-containing protein</fullName>
    </recommendedName>
</protein>
<evidence type="ECO:0000313" key="4">
    <source>
        <dbReference type="EMBL" id="TXG61946.1"/>
    </source>
</evidence>
<dbReference type="InterPro" id="IPR053168">
    <property type="entry name" value="Glutamic_endopeptidase"/>
</dbReference>
<evidence type="ECO:0000313" key="5">
    <source>
        <dbReference type="Proteomes" id="UP000323000"/>
    </source>
</evidence>
<dbReference type="Pfam" id="PF03080">
    <property type="entry name" value="Neprosin"/>
    <property type="match status" value="2"/>
</dbReference>
<dbReference type="InterPro" id="IPR025521">
    <property type="entry name" value="Neprosin_propep"/>
</dbReference>
<dbReference type="OrthoDB" id="1858978at2759"/>
<feature type="chain" id="PRO_5022685343" description="Neprosin PEP catalytic domain-containing protein" evidence="2">
    <location>
        <begin position="24"/>
        <end position="751"/>
    </location>
</feature>
<evidence type="ECO:0000259" key="3">
    <source>
        <dbReference type="PROSITE" id="PS52045"/>
    </source>
</evidence>
<organism evidence="4 5">
    <name type="scientific">Acer yangbiense</name>
    <dbReference type="NCBI Taxonomy" id="1000413"/>
    <lineage>
        <taxon>Eukaryota</taxon>
        <taxon>Viridiplantae</taxon>
        <taxon>Streptophyta</taxon>
        <taxon>Embryophyta</taxon>
        <taxon>Tracheophyta</taxon>
        <taxon>Spermatophyta</taxon>
        <taxon>Magnoliopsida</taxon>
        <taxon>eudicotyledons</taxon>
        <taxon>Gunneridae</taxon>
        <taxon>Pentapetalae</taxon>
        <taxon>rosids</taxon>
        <taxon>malvids</taxon>
        <taxon>Sapindales</taxon>
        <taxon>Sapindaceae</taxon>
        <taxon>Hippocastanoideae</taxon>
        <taxon>Acereae</taxon>
        <taxon>Acer</taxon>
    </lineage>
</organism>
<keyword evidence="2" id="KW-0732">Signal</keyword>
<dbReference type="PANTHER" id="PTHR31589">
    <property type="entry name" value="PROTEIN, PUTATIVE (DUF239)-RELATED-RELATED"/>
    <property type="match status" value="1"/>
</dbReference>
<feature type="region of interest" description="Disordered" evidence="1">
    <location>
        <begin position="706"/>
        <end position="731"/>
    </location>
</feature>
<dbReference type="PANTHER" id="PTHR31589:SF2">
    <property type="entry name" value="ASLB (DUF239)-RELATED"/>
    <property type="match status" value="1"/>
</dbReference>
<name>A0A5C7HZV8_9ROSI</name>
<dbReference type="AlphaFoldDB" id="A0A5C7HZV8"/>